<gene>
    <name evidence="6" type="ordered locus">Kfla_2272</name>
</gene>
<evidence type="ECO:0000256" key="1">
    <source>
        <dbReference type="ARBA" id="ARBA00001946"/>
    </source>
</evidence>
<dbReference type="EMBL" id="CP001736">
    <property type="protein sequence ID" value="ADB31348.1"/>
    <property type="molecule type" value="Genomic_DNA"/>
</dbReference>
<keyword evidence="3 4" id="KW-0378">Hydrolase</keyword>
<dbReference type="AlphaFoldDB" id="D2PTN5"/>
<dbReference type="PANTHER" id="PTHR43046">
    <property type="entry name" value="GDP-MANNOSE MANNOSYL HYDROLASE"/>
    <property type="match status" value="1"/>
</dbReference>
<dbReference type="CDD" id="cd02883">
    <property type="entry name" value="NUDIX_Hydrolase"/>
    <property type="match status" value="1"/>
</dbReference>
<proteinExistence type="inferred from homology"/>
<dbReference type="Gene3D" id="3.90.79.10">
    <property type="entry name" value="Nucleoside Triphosphate Pyrophosphohydrolase"/>
    <property type="match status" value="1"/>
</dbReference>
<dbReference type="InterPro" id="IPR000086">
    <property type="entry name" value="NUDIX_hydrolase_dom"/>
</dbReference>
<dbReference type="Pfam" id="PF00293">
    <property type="entry name" value="NUDIX"/>
    <property type="match status" value="1"/>
</dbReference>
<dbReference type="SUPFAM" id="SSF55811">
    <property type="entry name" value="Nudix"/>
    <property type="match status" value="1"/>
</dbReference>
<evidence type="ECO:0000256" key="4">
    <source>
        <dbReference type="RuleBase" id="RU003476"/>
    </source>
</evidence>
<dbReference type="STRING" id="479435.Kfla_2272"/>
<dbReference type="Proteomes" id="UP000007967">
    <property type="component" value="Chromosome"/>
</dbReference>
<dbReference type="PRINTS" id="PR00502">
    <property type="entry name" value="NUDIXFAMILY"/>
</dbReference>
<evidence type="ECO:0000313" key="7">
    <source>
        <dbReference type="Proteomes" id="UP000007967"/>
    </source>
</evidence>
<dbReference type="OrthoDB" id="9804442at2"/>
<dbReference type="HOGENOM" id="CLU_1600546_0_0_11"/>
<dbReference type="RefSeq" id="WP_012919904.1">
    <property type="nucleotide sequence ID" value="NC_013729.1"/>
</dbReference>
<dbReference type="PROSITE" id="PS51462">
    <property type="entry name" value="NUDIX"/>
    <property type="match status" value="1"/>
</dbReference>
<dbReference type="InterPro" id="IPR020476">
    <property type="entry name" value="Nudix_hydrolase"/>
</dbReference>
<name>D2PTN5_KRIFD</name>
<keyword evidence="7" id="KW-1185">Reference proteome</keyword>
<evidence type="ECO:0000313" key="6">
    <source>
        <dbReference type="EMBL" id="ADB31348.1"/>
    </source>
</evidence>
<organism evidence="6 7">
    <name type="scientific">Kribbella flavida (strain DSM 17836 / JCM 10339 / NBRC 14399)</name>
    <dbReference type="NCBI Taxonomy" id="479435"/>
    <lineage>
        <taxon>Bacteria</taxon>
        <taxon>Bacillati</taxon>
        <taxon>Actinomycetota</taxon>
        <taxon>Actinomycetes</taxon>
        <taxon>Propionibacteriales</taxon>
        <taxon>Kribbellaceae</taxon>
        <taxon>Kribbella</taxon>
    </lineage>
</organism>
<dbReference type="InterPro" id="IPR020084">
    <property type="entry name" value="NUDIX_hydrolase_CS"/>
</dbReference>
<evidence type="ECO:0000256" key="2">
    <source>
        <dbReference type="ARBA" id="ARBA00005582"/>
    </source>
</evidence>
<accession>D2PTN5</accession>
<sequence length="166" mass="18609">MQRYAGVVARYENQVALVREQYDAWGQPYWNLPSGAVEPRESPTAGAVRELREETGLRVAEHDLALIWTTTVICRQQTLSRSWNYAVEAPVPHFAVDDPDGSVLEVRWFPLEEAARLVRQVPYPPISVPAAAYLDDPATDPTPWTFARADDDGVQAWSSIDEGERG</sequence>
<reference evidence="7" key="1">
    <citation type="submission" date="2009-09" db="EMBL/GenBank/DDBJ databases">
        <title>The complete genome of Kribbella flavida DSM 17836.</title>
        <authorList>
            <consortium name="US DOE Joint Genome Institute (JGI-PGF)"/>
            <person name="Lucas S."/>
            <person name="Copeland A."/>
            <person name="Lapidus A."/>
            <person name="Glavina del Rio T."/>
            <person name="Dalin E."/>
            <person name="Tice H."/>
            <person name="Bruce D."/>
            <person name="Goodwin L."/>
            <person name="Pitluck S."/>
            <person name="Kyrpides N."/>
            <person name="Mavromatis K."/>
            <person name="Ivanova N."/>
            <person name="Saunders E."/>
            <person name="Brettin T."/>
            <person name="Detter J.C."/>
            <person name="Han C."/>
            <person name="Larimer F."/>
            <person name="Land M."/>
            <person name="Hauser L."/>
            <person name="Markowitz V."/>
            <person name="Cheng J.-F."/>
            <person name="Hugenholtz P."/>
            <person name="Woyke T."/>
            <person name="Wu D."/>
            <person name="Pukall R."/>
            <person name="Klenk H.-P."/>
            <person name="Eisen J.A."/>
        </authorList>
    </citation>
    <scope>NUCLEOTIDE SEQUENCE [LARGE SCALE GENOMIC DNA]</scope>
    <source>
        <strain evidence="7">DSM 17836 / JCM 10339 / NBRC 14399</strain>
    </source>
</reference>
<dbReference type="KEGG" id="kfl:Kfla_2272"/>
<dbReference type="PROSITE" id="PS00893">
    <property type="entry name" value="NUDIX_BOX"/>
    <property type="match status" value="1"/>
</dbReference>
<dbReference type="GO" id="GO:0016787">
    <property type="term" value="F:hydrolase activity"/>
    <property type="evidence" value="ECO:0007669"/>
    <property type="project" value="UniProtKB-KW"/>
</dbReference>
<dbReference type="PANTHER" id="PTHR43046:SF16">
    <property type="entry name" value="ADP-RIBOSE PYROPHOSPHATASE YJHB-RELATED"/>
    <property type="match status" value="1"/>
</dbReference>
<comment type="cofactor">
    <cofactor evidence="1">
        <name>Mg(2+)</name>
        <dbReference type="ChEBI" id="CHEBI:18420"/>
    </cofactor>
</comment>
<dbReference type="InterPro" id="IPR015797">
    <property type="entry name" value="NUDIX_hydrolase-like_dom_sf"/>
</dbReference>
<reference evidence="6 7" key="2">
    <citation type="journal article" date="2010" name="Stand. Genomic Sci.">
        <title>Complete genome sequence of Kribbella flavida type strain (IFO 14399).</title>
        <authorList>
            <person name="Pukall R."/>
            <person name="Lapidus A."/>
            <person name="Glavina Del Rio T."/>
            <person name="Copeland A."/>
            <person name="Tice H."/>
            <person name="Cheng J.-F."/>
            <person name="Lucas S."/>
            <person name="Chen F."/>
            <person name="Nolan M."/>
            <person name="LaButti K."/>
            <person name="Pati A."/>
            <person name="Ivanova N."/>
            <person name="Mavrommatis K."/>
            <person name="Mikhailova N."/>
            <person name="Pitluck S."/>
            <person name="Bruce D."/>
            <person name="Goodwin L."/>
            <person name="Land M."/>
            <person name="Hauser L."/>
            <person name="Chang Y.-J."/>
            <person name="Jeffries C.D."/>
            <person name="Chen A."/>
            <person name="Palaniappan K."/>
            <person name="Chain P."/>
            <person name="Rohde M."/>
            <person name="Goeker M."/>
            <person name="Bristow J."/>
            <person name="Eisen J.A."/>
            <person name="Markowitz V."/>
            <person name="Hugenholtz P."/>
            <person name="Kyrpides N.C."/>
            <person name="Klenk H.-P."/>
            <person name="Brettin T."/>
        </authorList>
    </citation>
    <scope>NUCLEOTIDE SEQUENCE [LARGE SCALE GENOMIC DNA]</scope>
    <source>
        <strain evidence="7">DSM 17836 / JCM 10339 / NBRC 14399</strain>
    </source>
</reference>
<dbReference type="eggNOG" id="COG1051">
    <property type="taxonomic scope" value="Bacteria"/>
</dbReference>
<protein>
    <submittedName>
        <fullName evidence="6">NUDIX hydrolase</fullName>
    </submittedName>
</protein>
<evidence type="ECO:0000259" key="5">
    <source>
        <dbReference type="PROSITE" id="PS51462"/>
    </source>
</evidence>
<feature type="domain" description="Nudix hydrolase" evidence="5">
    <location>
        <begin position="1"/>
        <end position="133"/>
    </location>
</feature>
<comment type="similarity">
    <text evidence="2 4">Belongs to the Nudix hydrolase family.</text>
</comment>
<evidence type="ECO:0000256" key="3">
    <source>
        <dbReference type="ARBA" id="ARBA00022801"/>
    </source>
</evidence>